<dbReference type="EMBL" id="MAXA01000236">
    <property type="protein sequence ID" value="OHV24133.1"/>
    <property type="molecule type" value="Genomic_DNA"/>
</dbReference>
<dbReference type="OrthoDB" id="3459196at2"/>
<evidence type="ECO:0000256" key="2">
    <source>
        <dbReference type="ARBA" id="ARBA00009347"/>
    </source>
</evidence>
<evidence type="ECO:0000313" key="8">
    <source>
        <dbReference type="EMBL" id="OHV24133.1"/>
    </source>
</evidence>
<comment type="similarity">
    <text evidence="2">Belongs to the acyl-CoA dehydrogenase family.</text>
</comment>
<dbReference type="Gene3D" id="1.10.540.10">
    <property type="entry name" value="Acyl-CoA dehydrogenase/oxidase, N-terminal domain"/>
    <property type="match status" value="1"/>
</dbReference>
<evidence type="ECO:0000313" key="9">
    <source>
        <dbReference type="Proteomes" id="UP000179769"/>
    </source>
</evidence>
<organism evidence="8 9">
    <name type="scientific">Parafrankia soli</name>
    <dbReference type="NCBI Taxonomy" id="2599596"/>
    <lineage>
        <taxon>Bacteria</taxon>
        <taxon>Bacillati</taxon>
        <taxon>Actinomycetota</taxon>
        <taxon>Actinomycetes</taxon>
        <taxon>Frankiales</taxon>
        <taxon>Frankiaceae</taxon>
        <taxon>Parafrankia</taxon>
    </lineage>
</organism>
<evidence type="ECO:0000256" key="4">
    <source>
        <dbReference type="ARBA" id="ARBA00022827"/>
    </source>
</evidence>
<evidence type="ECO:0000259" key="7">
    <source>
        <dbReference type="Pfam" id="PF02771"/>
    </source>
</evidence>
<evidence type="ECO:0000256" key="3">
    <source>
        <dbReference type="ARBA" id="ARBA00022630"/>
    </source>
</evidence>
<dbReference type="Proteomes" id="UP000179769">
    <property type="component" value="Unassembled WGS sequence"/>
</dbReference>
<evidence type="ECO:0000256" key="5">
    <source>
        <dbReference type="ARBA" id="ARBA00023002"/>
    </source>
</evidence>
<dbReference type="AlphaFoldDB" id="A0A1S1PMW9"/>
<dbReference type="InterPro" id="IPR013786">
    <property type="entry name" value="AcylCoA_DH/ox_N"/>
</dbReference>
<dbReference type="InterPro" id="IPR009100">
    <property type="entry name" value="AcylCoA_DH/oxidase_NM_dom_sf"/>
</dbReference>
<comment type="caution">
    <text evidence="8">The sequence shown here is derived from an EMBL/GenBank/DDBJ whole genome shotgun (WGS) entry which is preliminary data.</text>
</comment>
<name>A0A1S1PMW9_9ACTN</name>
<gene>
    <name evidence="8" type="ORF">BBK14_23360</name>
</gene>
<dbReference type="InterPro" id="IPR037069">
    <property type="entry name" value="AcylCoA_DH/ox_N_sf"/>
</dbReference>
<dbReference type="RefSeq" id="WP_071065676.1">
    <property type="nucleotide sequence ID" value="NZ_MAXA01000236.1"/>
</dbReference>
<dbReference type="InterPro" id="IPR036250">
    <property type="entry name" value="AcylCo_DH-like_C"/>
</dbReference>
<keyword evidence="3" id="KW-0285">Flavoprotein</keyword>
<reference evidence="9" key="1">
    <citation type="submission" date="2016-07" db="EMBL/GenBank/DDBJ databases">
        <title>Frankia sp. NRRL B-16219 Genome sequencing.</title>
        <authorList>
            <person name="Ghodhbane-Gtari F."/>
            <person name="Swanson E."/>
            <person name="Gueddou A."/>
            <person name="Louati M."/>
            <person name="Nouioui I."/>
            <person name="Hezbri K."/>
            <person name="Abebe-Akele F."/>
            <person name="Simpson S."/>
            <person name="Morris K."/>
            <person name="Thomas K."/>
            <person name="Gtari M."/>
            <person name="Tisa L.S."/>
        </authorList>
    </citation>
    <scope>NUCLEOTIDE SEQUENCE [LARGE SCALE GENOMIC DNA]</scope>
    <source>
        <strain evidence="9">NRRL B-16219</strain>
    </source>
</reference>
<evidence type="ECO:0000256" key="1">
    <source>
        <dbReference type="ARBA" id="ARBA00001974"/>
    </source>
</evidence>
<keyword evidence="9" id="KW-1185">Reference proteome</keyword>
<dbReference type="PANTHER" id="PTHR43884:SF20">
    <property type="entry name" value="ACYL-COA DEHYDROGENASE FADE28"/>
    <property type="match status" value="1"/>
</dbReference>
<feature type="domain" description="Acyl-CoA dehydrogenase/oxidase C-terminal" evidence="6">
    <location>
        <begin position="211"/>
        <end position="325"/>
    </location>
</feature>
<evidence type="ECO:0000259" key="6">
    <source>
        <dbReference type="Pfam" id="PF00441"/>
    </source>
</evidence>
<proteinExistence type="inferred from homology"/>
<protein>
    <submittedName>
        <fullName evidence="8">Acyl-CoA dehydrogenase</fullName>
    </submittedName>
</protein>
<sequence>MDLKLSAEQRALVASFAELLAKHVPPERVRAAEPVGFDPVLWAVLRDVGVVEMAVPEEHGGWGAALLDLVLVAEQVGAAVAPAPVVETQAAASLLAVLAGAVDASDVDTDAARTALTTALRGERLVTLAVRPAHGGTASLVPAAAVADDTIVLDGERLLLVPLRDGTRRAVANLASAPLADVTLDADAVELARGPAAVAAFEAALDDWLVLTAGGLVGVAAAAHRATCEYARERRAWDMPIGANQAVAHPLANGATALDGARLLAVRAAAEPGRGSPRARELAAMAFAFAAETARQVTYDAVHFHGGYGFMFEYDLQLYYRRARGWARVWGEPRDAYRRAARARYGGDTEV</sequence>
<keyword evidence="4" id="KW-0274">FAD</keyword>
<keyword evidence="5" id="KW-0560">Oxidoreductase</keyword>
<dbReference type="Pfam" id="PF00441">
    <property type="entry name" value="Acyl-CoA_dh_1"/>
    <property type="match status" value="1"/>
</dbReference>
<dbReference type="SUPFAM" id="SSF56645">
    <property type="entry name" value="Acyl-CoA dehydrogenase NM domain-like"/>
    <property type="match status" value="1"/>
</dbReference>
<dbReference type="GO" id="GO:0003995">
    <property type="term" value="F:acyl-CoA dehydrogenase activity"/>
    <property type="evidence" value="ECO:0007669"/>
    <property type="project" value="TreeGrafter"/>
</dbReference>
<dbReference type="Pfam" id="PF02771">
    <property type="entry name" value="Acyl-CoA_dh_N"/>
    <property type="match status" value="1"/>
</dbReference>
<dbReference type="SUPFAM" id="SSF47203">
    <property type="entry name" value="Acyl-CoA dehydrogenase C-terminal domain-like"/>
    <property type="match status" value="1"/>
</dbReference>
<comment type="cofactor">
    <cofactor evidence="1">
        <name>FAD</name>
        <dbReference type="ChEBI" id="CHEBI:57692"/>
    </cofactor>
</comment>
<dbReference type="GO" id="GO:0050660">
    <property type="term" value="F:flavin adenine dinucleotide binding"/>
    <property type="evidence" value="ECO:0007669"/>
    <property type="project" value="InterPro"/>
</dbReference>
<dbReference type="InterPro" id="IPR009075">
    <property type="entry name" value="AcylCo_DH/oxidase_C"/>
</dbReference>
<dbReference type="PANTHER" id="PTHR43884">
    <property type="entry name" value="ACYL-COA DEHYDROGENASE"/>
    <property type="match status" value="1"/>
</dbReference>
<dbReference type="Gene3D" id="1.20.140.10">
    <property type="entry name" value="Butyryl-CoA Dehydrogenase, subunit A, domain 3"/>
    <property type="match status" value="1"/>
</dbReference>
<feature type="domain" description="Acyl-CoA dehydrogenase/oxidase N-terminal" evidence="7">
    <location>
        <begin position="6"/>
        <end position="93"/>
    </location>
</feature>
<accession>A0A1S1PMW9</accession>